<keyword evidence="3 4" id="KW-0472">Membrane</keyword>
<keyword evidence="4" id="KW-0406">Ion transport</keyword>
<dbReference type="EMBL" id="JARVKF010000441">
    <property type="protein sequence ID" value="KAK9413182.1"/>
    <property type="molecule type" value="Genomic_DNA"/>
</dbReference>
<dbReference type="Pfam" id="PF04145">
    <property type="entry name" value="Ctr"/>
    <property type="match status" value="1"/>
</dbReference>
<evidence type="ECO:0000256" key="1">
    <source>
        <dbReference type="ARBA" id="ARBA00022692"/>
    </source>
</evidence>
<keyword evidence="2 4" id="KW-1133">Transmembrane helix</keyword>
<protein>
    <recommendedName>
        <fullName evidence="4">Copper transport protein</fullName>
    </recommendedName>
</protein>
<accession>A0ABR2UEX8</accession>
<keyword evidence="1 4" id="KW-0812">Transmembrane</keyword>
<dbReference type="InterPro" id="IPR007274">
    <property type="entry name" value="Cop_transporter"/>
</dbReference>
<dbReference type="Proteomes" id="UP001408356">
    <property type="component" value="Unassembled WGS sequence"/>
</dbReference>
<gene>
    <name evidence="5" type="ORF">SUNI508_11958</name>
</gene>
<evidence type="ECO:0000256" key="2">
    <source>
        <dbReference type="ARBA" id="ARBA00022989"/>
    </source>
</evidence>
<evidence type="ECO:0000256" key="3">
    <source>
        <dbReference type="ARBA" id="ARBA00023136"/>
    </source>
</evidence>
<comment type="caution">
    <text evidence="5">The sequence shown here is derived from an EMBL/GenBank/DDBJ whole genome shotgun (WGS) entry which is preliminary data.</text>
</comment>
<evidence type="ECO:0000313" key="5">
    <source>
        <dbReference type="EMBL" id="KAK9413182.1"/>
    </source>
</evidence>
<evidence type="ECO:0000313" key="6">
    <source>
        <dbReference type="Proteomes" id="UP001408356"/>
    </source>
</evidence>
<reference evidence="5 6" key="1">
    <citation type="journal article" date="2024" name="J. Plant Pathol.">
        <title>Sequence and assembly of the genome of Seiridium unicorne, isolate CBS 538.82, causal agent of cypress canker disease.</title>
        <authorList>
            <person name="Scali E."/>
            <person name="Rocca G.D."/>
            <person name="Danti R."/>
            <person name="Garbelotto M."/>
            <person name="Barberini S."/>
            <person name="Baroncelli R."/>
            <person name="Emiliani G."/>
        </authorList>
    </citation>
    <scope>NUCLEOTIDE SEQUENCE [LARGE SCALE GENOMIC DNA]</scope>
    <source>
        <strain evidence="5 6">BM-138-508</strain>
    </source>
</reference>
<keyword evidence="4" id="KW-0813">Transport</keyword>
<dbReference type="PANTHER" id="PTHR12483">
    <property type="entry name" value="SOLUTE CARRIER FAMILY 31 COPPER TRANSPORTERS"/>
    <property type="match status" value="1"/>
</dbReference>
<sequence length="184" mass="19763">MDMSGMTMATSTIMSGMTMTSSSAMSTSTGMEMDMSSDSSILMTSAEMAMVFFQSATTPLYSSAWTPSGQGPYAGTCVFLIVLATLHRILHVIKSTVFDGRPQDRHAPLASQDGEVEGVKTAGRQLKSEWRRHPFRVANETARALFEVIVDGIGYLLMLAVMTMNVGYFLSVLGGIFLGTFAAG</sequence>
<proteinExistence type="inferred from homology"/>
<comment type="subcellular location">
    <subcellularLocation>
        <location evidence="4">Membrane</location>
        <topology evidence="4">Multi-pass membrane protein</topology>
    </subcellularLocation>
</comment>
<keyword evidence="4" id="KW-0186">Copper</keyword>
<keyword evidence="4" id="KW-0187">Copper transport</keyword>
<comment type="similarity">
    <text evidence="4">Belongs to the copper transporter (Ctr) (TC 1.A.56) family. SLC31A subfamily.</text>
</comment>
<dbReference type="PANTHER" id="PTHR12483:SF120">
    <property type="entry name" value="HIGH-AFFINITY COPPER TRANSPORTER CTRA2"/>
    <property type="match status" value="1"/>
</dbReference>
<keyword evidence="6" id="KW-1185">Reference proteome</keyword>
<name>A0ABR2UEX8_9PEZI</name>
<organism evidence="5 6">
    <name type="scientific">Seiridium unicorne</name>
    <dbReference type="NCBI Taxonomy" id="138068"/>
    <lineage>
        <taxon>Eukaryota</taxon>
        <taxon>Fungi</taxon>
        <taxon>Dikarya</taxon>
        <taxon>Ascomycota</taxon>
        <taxon>Pezizomycotina</taxon>
        <taxon>Sordariomycetes</taxon>
        <taxon>Xylariomycetidae</taxon>
        <taxon>Amphisphaeriales</taxon>
        <taxon>Sporocadaceae</taxon>
        <taxon>Seiridium</taxon>
    </lineage>
</organism>
<feature type="transmembrane region" description="Helical" evidence="4">
    <location>
        <begin position="166"/>
        <end position="183"/>
    </location>
</feature>
<evidence type="ECO:0000256" key="4">
    <source>
        <dbReference type="RuleBase" id="RU367022"/>
    </source>
</evidence>